<sequence length="151" mass="15930">MKKIIVLSALLMSSAAFGFGSTEKWTSGWGQGVSEFIVLGKGQSSLYLSCEDTASRAATVIFTDIHGNQVSSDTEKRLEVKIDNNEKVEMGDSESHVGSDNFGFGWNQLRKGKKVIVSGDGVKAAVFTLQGASGVIPEFGTDGCISGFAAP</sequence>
<dbReference type="OrthoDB" id="6458069at2"/>
<keyword evidence="1" id="KW-0732">Signal</keyword>
<proteinExistence type="predicted"/>
<evidence type="ECO:0000313" key="2">
    <source>
        <dbReference type="EMBL" id="POU64671.1"/>
    </source>
</evidence>
<name>A0A2S4RWL6_CITAM</name>
<gene>
    <name evidence="2" type="ORF">C3430_16000</name>
</gene>
<feature type="chain" id="PRO_5015434747" evidence="1">
    <location>
        <begin position="19"/>
        <end position="151"/>
    </location>
</feature>
<dbReference type="AlphaFoldDB" id="A0A2S4RWL6"/>
<comment type="caution">
    <text evidence="2">The sequence shown here is derived from an EMBL/GenBank/DDBJ whole genome shotgun (WGS) entry which is preliminary data.</text>
</comment>
<evidence type="ECO:0000313" key="3">
    <source>
        <dbReference type="Proteomes" id="UP000237003"/>
    </source>
</evidence>
<accession>A0A2S4RWL6</accession>
<protein>
    <submittedName>
        <fullName evidence="2">Uncharacterized protein</fullName>
    </submittedName>
</protein>
<reference evidence="2 3" key="1">
    <citation type="submission" date="2018-01" db="EMBL/GenBank/DDBJ databases">
        <title>Complete genome sequences of 14 Citrobacter spp. isolated from plant in Canada.</title>
        <authorList>
            <person name="Bhandare S.G."/>
            <person name="Colavecchio A."/>
            <person name="Jeukens J."/>
            <person name="Emond-Rheault J.-G."/>
            <person name="Freschi L."/>
            <person name="Hamel J."/>
            <person name="Kukavica-Ibrulj I."/>
            <person name="Levesque R."/>
            <person name="Goodridge L."/>
        </authorList>
    </citation>
    <scope>NUCLEOTIDE SEQUENCE [LARGE SCALE GENOMIC DNA]</scope>
    <source>
        <strain evidence="2 3">S1285</strain>
    </source>
</reference>
<dbReference type="Proteomes" id="UP000237003">
    <property type="component" value="Unassembled WGS sequence"/>
</dbReference>
<organism evidence="2 3">
    <name type="scientific">Citrobacter amalonaticus</name>
    <dbReference type="NCBI Taxonomy" id="35703"/>
    <lineage>
        <taxon>Bacteria</taxon>
        <taxon>Pseudomonadati</taxon>
        <taxon>Pseudomonadota</taxon>
        <taxon>Gammaproteobacteria</taxon>
        <taxon>Enterobacterales</taxon>
        <taxon>Enterobacteriaceae</taxon>
        <taxon>Citrobacter</taxon>
    </lineage>
</organism>
<dbReference type="EMBL" id="PQLX01000005">
    <property type="protein sequence ID" value="POU64671.1"/>
    <property type="molecule type" value="Genomic_DNA"/>
</dbReference>
<evidence type="ECO:0000256" key="1">
    <source>
        <dbReference type="SAM" id="SignalP"/>
    </source>
</evidence>
<dbReference type="RefSeq" id="WP_103777301.1">
    <property type="nucleotide sequence ID" value="NZ_JALNMK010000006.1"/>
</dbReference>
<feature type="signal peptide" evidence="1">
    <location>
        <begin position="1"/>
        <end position="18"/>
    </location>
</feature>